<dbReference type="Pfam" id="PF06841">
    <property type="entry name" value="Phage_T4_gp19"/>
    <property type="match status" value="1"/>
</dbReference>
<evidence type="ECO:0000313" key="1">
    <source>
        <dbReference type="EMBL" id="WAX57734.1"/>
    </source>
</evidence>
<dbReference type="NCBIfam" id="TIGR02241">
    <property type="entry name" value="conserved hypothetical phage tail region protein"/>
    <property type="match status" value="1"/>
</dbReference>
<dbReference type="PANTHER" id="PTHR38009">
    <property type="entry name" value="CONSERVED HYPOTHETICAL PHAGE TAIL PROTEIN"/>
    <property type="match status" value="1"/>
</dbReference>
<dbReference type="InterPro" id="IPR011747">
    <property type="entry name" value="CHP02241"/>
</dbReference>
<gene>
    <name evidence="1" type="ORF">M6B22_02940</name>
</gene>
<dbReference type="PANTHER" id="PTHR38009:SF1">
    <property type="entry name" value="CONSERVED HYPOTHETICAL PHAGE TAIL PROTEIN"/>
    <property type="match status" value="1"/>
</dbReference>
<evidence type="ECO:0000313" key="2">
    <source>
        <dbReference type="Proteomes" id="UP001164693"/>
    </source>
</evidence>
<dbReference type="InterPro" id="IPR010667">
    <property type="entry name" value="Phage_T4_Gp19"/>
</dbReference>
<keyword evidence="2" id="KW-1185">Reference proteome</keyword>
<name>A0ABY7K305_9ACTN</name>
<sequence>MVSSLDHLGGDPAIASRFLFEVDGVEIGIFKEVRGLEVTVGTEEIKEGGQNGYVHKIPARMTWPNIVFRRGLTQSDALFDWMSKSSGEGFAGNGNKLSRSTGAITAITHTGARLRSWQLQAVFPVRWKGPEFSIDKKEALEEELEIAHHGFKSKTFSAP</sequence>
<accession>A0ABY7K305</accession>
<protein>
    <submittedName>
        <fullName evidence="1">Phage tail protein</fullName>
    </submittedName>
</protein>
<dbReference type="EMBL" id="CP097463">
    <property type="protein sequence ID" value="WAX57734.1"/>
    <property type="molecule type" value="Genomic_DNA"/>
</dbReference>
<organism evidence="1 2">
    <name type="scientific">Jatrophihabitans cynanchi</name>
    <dbReference type="NCBI Taxonomy" id="2944128"/>
    <lineage>
        <taxon>Bacteria</taxon>
        <taxon>Bacillati</taxon>
        <taxon>Actinomycetota</taxon>
        <taxon>Actinomycetes</taxon>
        <taxon>Jatrophihabitantales</taxon>
        <taxon>Jatrophihabitantaceae</taxon>
        <taxon>Jatrophihabitans</taxon>
    </lineage>
</organism>
<reference evidence="1" key="1">
    <citation type="submission" date="2022-05" db="EMBL/GenBank/DDBJ databases">
        <title>Jatrophihabitans sp. SB3-54 whole genome sequence.</title>
        <authorList>
            <person name="Suh M.K."/>
            <person name="Eom M.K."/>
            <person name="Kim J.S."/>
            <person name="Kim H.S."/>
            <person name="Do H.E."/>
            <person name="Shin Y.K."/>
            <person name="Lee J.-S."/>
        </authorList>
    </citation>
    <scope>NUCLEOTIDE SEQUENCE</scope>
    <source>
        <strain evidence="1">SB3-54</strain>
    </source>
</reference>
<dbReference type="RefSeq" id="WP_269444281.1">
    <property type="nucleotide sequence ID" value="NZ_CP097463.1"/>
</dbReference>
<proteinExistence type="predicted"/>
<dbReference type="Proteomes" id="UP001164693">
    <property type="component" value="Chromosome"/>
</dbReference>